<dbReference type="InterPro" id="IPR014216">
    <property type="entry name" value="ABC_transptr_CydD"/>
</dbReference>
<feature type="transmembrane region" description="Helical" evidence="7">
    <location>
        <begin position="20"/>
        <end position="43"/>
    </location>
</feature>
<evidence type="ECO:0000256" key="1">
    <source>
        <dbReference type="ARBA" id="ARBA00004651"/>
    </source>
</evidence>
<feature type="transmembrane region" description="Helical" evidence="7">
    <location>
        <begin position="63"/>
        <end position="83"/>
    </location>
</feature>
<keyword evidence="4" id="KW-0067">ATP-binding</keyword>
<dbReference type="SUPFAM" id="SSF52540">
    <property type="entry name" value="P-loop containing nucleoside triphosphate hydrolases"/>
    <property type="match status" value="1"/>
</dbReference>
<dbReference type="Proteomes" id="UP000265614">
    <property type="component" value="Unassembled WGS sequence"/>
</dbReference>
<keyword evidence="2 7" id="KW-0812">Transmembrane</keyword>
<dbReference type="PROSITE" id="PS50929">
    <property type="entry name" value="ABC_TM1F"/>
    <property type="match status" value="1"/>
</dbReference>
<feature type="domain" description="ABC transporter" evidence="8">
    <location>
        <begin position="336"/>
        <end position="554"/>
    </location>
</feature>
<feature type="transmembrane region" description="Helical" evidence="7">
    <location>
        <begin position="243"/>
        <end position="267"/>
    </location>
</feature>
<dbReference type="NCBIfam" id="TIGR02857">
    <property type="entry name" value="CydD"/>
    <property type="match status" value="1"/>
</dbReference>
<dbReference type="PROSITE" id="PS50893">
    <property type="entry name" value="ABC_TRANSPORTER_2"/>
    <property type="match status" value="1"/>
</dbReference>
<dbReference type="OrthoDB" id="9806127at2"/>
<keyword evidence="3" id="KW-0547">Nucleotide-binding</keyword>
<accession>A0A3A3Z3P9</accession>
<dbReference type="SMART" id="SM00382">
    <property type="entry name" value="AAA"/>
    <property type="match status" value="1"/>
</dbReference>
<evidence type="ECO:0000256" key="2">
    <source>
        <dbReference type="ARBA" id="ARBA00022692"/>
    </source>
</evidence>
<protein>
    <submittedName>
        <fullName evidence="10">Thiol reductant ABC exporter subunit CydD</fullName>
    </submittedName>
</protein>
<reference evidence="10 11" key="1">
    <citation type="submission" date="2018-09" db="EMBL/GenBank/DDBJ databases">
        <title>YIM 75000 draft genome.</title>
        <authorList>
            <person name="Tang S."/>
            <person name="Feng Y."/>
        </authorList>
    </citation>
    <scope>NUCLEOTIDE SEQUENCE [LARGE SCALE GENOMIC DNA]</scope>
    <source>
        <strain evidence="10 11">YIM 75000</strain>
    </source>
</reference>
<keyword evidence="11" id="KW-1185">Reference proteome</keyword>
<dbReference type="GO" id="GO:0140359">
    <property type="term" value="F:ABC-type transporter activity"/>
    <property type="evidence" value="ECO:0007669"/>
    <property type="project" value="InterPro"/>
</dbReference>
<dbReference type="EMBL" id="QZEZ01000001">
    <property type="protein sequence ID" value="RJK97583.1"/>
    <property type="molecule type" value="Genomic_DNA"/>
</dbReference>
<comment type="subcellular location">
    <subcellularLocation>
        <location evidence="1">Cell membrane</location>
        <topology evidence="1">Multi-pass membrane protein</topology>
    </subcellularLocation>
</comment>
<evidence type="ECO:0000259" key="8">
    <source>
        <dbReference type="PROSITE" id="PS50893"/>
    </source>
</evidence>
<dbReference type="Pfam" id="PF00664">
    <property type="entry name" value="ABC_membrane"/>
    <property type="match status" value="1"/>
</dbReference>
<evidence type="ECO:0000256" key="3">
    <source>
        <dbReference type="ARBA" id="ARBA00022741"/>
    </source>
</evidence>
<dbReference type="PANTHER" id="PTHR24221:SF590">
    <property type="entry name" value="COMPONENT LINKED WITH THE ASSEMBLY OF CYTOCHROME' TRANSPORT TRANSMEMBRANE ATP-BINDING PROTEIN ABC TRANSPORTER CYDD-RELATED"/>
    <property type="match status" value="1"/>
</dbReference>
<dbReference type="CDD" id="cd18584">
    <property type="entry name" value="ABC_6TM_AarD_CydD"/>
    <property type="match status" value="1"/>
</dbReference>
<evidence type="ECO:0000313" key="10">
    <source>
        <dbReference type="EMBL" id="RJK97583.1"/>
    </source>
</evidence>
<feature type="domain" description="ABC transmembrane type-1" evidence="9">
    <location>
        <begin position="24"/>
        <end position="298"/>
    </location>
</feature>
<organism evidence="10 11">
    <name type="scientific">Vallicoccus soli</name>
    <dbReference type="NCBI Taxonomy" id="2339232"/>
    <lineage>
        <taxon>Bacteria</taxon>
        <taxon>Bacillati</taxon>
        <taxon>Actinomycetota</taxon>
        <taxon>Actinomycetes</taxon>
        <taxon>Motilibacterales</taxon>
        <taxon>Vallicoccaceae</taxon>
        <taxon>Vallicoccus</taxon>
    </lineage>
</organism>
<keyword evidence="6 7" id="KW-0472">Membrane</keyword>
<feature type="transmembrane region" description="Helical" evidence="7">
    <location>
        <begin position="137"/>
        <end position="158"/>
    </location>
</feature>
<dbReference type="SUPFAM" id="SSF90123">
    <property type="entry name" value="ABC transporter transmembrane region"/>
    <property type="match status" value="1"/>
</dbReference>
<feature type="transmembrane region" description="Helical" evidence="7">
    <location>
        <begin position="164"/>
        <end position="181"/>
    </location>
</feature>
<dbReference type="RefSeq" id="WP_119948489.1">
    <property type="nucleotide sequence ID" value="NZ_QZEZ01000001.1"/>
</dbReference>
<evidence type="ECO:0000256" key="7">
    <source>
        <dbReference type="SAM" id="Phobius"/>
    </source>
</evidence>
<dbReference type="AlphaFoldDB" id="A0A3A3Z3P9"/>
<dbReference type="GO" id="GO:0042883">
    <property type="term" value="P:cysteine transport"/>
    <property type="evidence" value="ECO:0007669"/>
    <property type="project" value="InterPro"/>
</dbReference>
<dbReference type="Pfam" id="PF00005">
    <property type="entry name" value="ABC_tran"/>
    <property type="match status" value="1"/>
</dbReference>
<dbReference type="Gene3D" id="1.20.1560.10">
    <property type="entry name" value="ABC transporter type 1, transmembrane domain"/>
    <property type="match status" value="1"/>
</dbReference>
<name>A0A3A3Z3P9_9ACTN</name>
<evidence type="ECO:0000313" key="11">
    <source>
        <dbReference type="Proteomes" id="UP000265614"/>
    </source>
</evidence>
<evidence type="ECO:0000256" key="6">
    <source>
        <dbReference type="ARBA" id="ARBA00023136"/>
    </source>
</evidence>
<dbReference type="InterPro" id="IPR011527">
    <property type="entry name" value="ABC1_TM_dom"/>
</dbReference>
<evidence type="ECO:0000259" key="9">
    <source>
        <dbReference type="PROSITE" id="PS50929"/>
    </source>
</evidence>
<keyword evidence="5 7" id="KW-1133">Transmembrane helix</keyword>
<dbReference type="Gene3D" id="3.40.50.300">
    <property type="entry name" value="P-loop containing nucleotide triphosphate hydrolases"/>
    <property type="match status" value="1"/>
</dbReference>
<dbReference type="GO" id="GO:0016887">
    <property type="term" value="F:ATP hydrolysis activity"/>
    <property type="evidence" value="ECO:0007669"/>
    <property type="project" value="InterPro"/>
</dbReference>
<comment type="caution">
    <text evidence="10">The sequence shown here is derived from an EMBL/GenBank/DDBJ whole genome shotgun (WGS) entry which is preliminary data.</text>
</comment>
<gene>
    <name evidence="10" type="primary">cydD</name>
    <name evidence="10" type="ORF">D5H78_00665</name>
</gene>
<dbReference type="GO" id="GO:0005524">
    <property type="term" value="F:ATP binding"/>
    <property type="evidence" value="ECO:0007669"/>
    <property type="project" value="UniProtKB-KW"/>
</dbReference>
<dbReference type="InterPro" id="IPR039421">
    <property type="entry name" value="Type_1_exporter"/>
</dbReference>
<dbReference type="InterPro" id="IPR036640">
    <property type="entry name" value="ABC1_TM_sf"/>
</dbReference>
<dbReference type="GO" id="GO:0005886">
    <property type="term" value="C:plasma membrane"/>
    <property type="evidence" value="ECO:0007669"/>
    <property type="project" value="UniProtKB-SubCell"/>
</dbReference>
<dbReference type="InterPro" id="IPR003439">
    <property type="entry name" value="ABC_transporter-like_ATP-bd"/>
</dbReference>
<evidence type="ECO:0000256" key="4">
    <source>
        <dbReference type="ARBA" id="ARBA00022840"/>
    </source>
</evidence>
<sequence>MARGAGGATGRVLALAGARWLVPACAALAVLVWALLLAQWALVAHVVVAVVDGTPPAALPAPLAGVLAAWAARAGAVAARDLLAARASSAARRTARARLARALLALGPDAVVGERAGEVASTATEGVARLDAVVARFVPGAVTAAVVPVLVAGTVLVLDPPSGLLLVVTGPLLVVFLWLVGTRAAQAADRQWEALGRLGALLVDTLRALPTLVAYGRARGSADWLVRTGEAYRASTMRVLRTAFLSGFVLEFGAVLCTALVAVTVGVRLFEGHLGFERALLVLLLTPEFFAPLRALGGDHHARLEGVPAAERLLALLDRPQPPRGTRPVPAGVPGVRLQGVVVRHDGQAALDGLDLDLPAGSRTALVGPSGAGKSTVARVLLGFTAPDEGAVLVDGVPLAELDPDAWRARVAYVPERPWLMPASVADNVRLGRPGASDAEVEAALAAAHALGFVRALPRGAATPVGEDGALLSGGERLRVALARALVKDAVLVVLDEPTSQLDPEGEAEVLAALDALARGRTVLTVTHREAPLALHDRVVVLRDGAAVPSGAGR</sequence>
<proteinExistence type="predicted"/>
<dbReference type="InterPro" id="IPR027417">
    <property type="entry name" value="P-loop_NTPase"/>
</dbReference>
<evidence type="ECO:0000256" key="5">
    <source>
        <dbReference type="ARBA" id="ARBA00022989"/>
    </source>
</evidence>
<dbReference type="PANTHER" id="PTHR24221">
    <property type="entry name" value="ATP-BINDING CASSETTE SUB-FAMILY B"/>
    <property type="match status" value="1"/>
</dbReference>
<dbReference type="InterPro" id="IPR003593">
    <property type="entry name" value="AAA+_ATPase"/>
</dbReference>
<dbReference type="CDD" id="cd03228">
    <property type="entry name" value="ABCC_MRP_Like"/>
    <property type="match status" value="1"/>
</dbReference>